<keyword evidence="4" id="KW-0677">Repeat</keyword>
<dbReference type="GO" id="GO:0042597">
    <property type="term" value="C:periplasmic space"/>
    <property type="evidence" value="ECO:0007669"/>
    <property type="project" value="UniProtKB-SubCell"/>
</dbReference>
<accession>A0A2S4K0G8</accession>
<evidence type="ECO:0000313" key="12">
    <source>
        <dbReference type="Proteomes" id="UP000237350"/>
    </source>
</evidence>
<dbReference type="OrthoDB" id="9758917at2"/>
<dbReference type="RefSeq" id="WP_103679258.1">
    <property type="nucleotide sequence ID" value="NZ_LPWH01000004.1"/>
</dbReference>
<feature type="binding site" evidence="9">
    <location>
        <begin position="250"/>
        <end position="252"/>
    </location>
    <ligand>
        <name>substrate</name>
    </ligand>
</feature>
<feature type="active site" description="Charge relay system" evidence="8">
    <location>
        <position position="252"/>
    </location>
</feature>
<sequence length="502" mass="54300">MKGALSPRRLFVLNILLAGLLLGLILATLLFSCSTNGNRAGRIAARDRDRLAQADPRELQESFRLVARVASPSVVRIDVEEVRTRMIPGGEDAPWFDFFFGDPYLDPPGEEGAPDREGEGRFRTQGIGSGVVVRRQGDLYYVLTNEHVVGQADEITITTTDDEEYTARVVGTDTRKDLALLSFTSSRDIPLAVLGDSDTLQVGDWVLAIGSPFGFQSTVTAGIVSALNRRGGPAGNISDFIQTDAAINRGNSGGALVNLRGEVVGINTWITSQTGGSMGLGFSIPVNNVVRAIDDFIETGAVRYGWLGVSIRSVTPVIAESLALPSRRGALIHHVFRDSPAHRGGLLPGDFVVTLNGVTIGDSDQLVLEVGELPVDEIARFSVVRYGEPLELEVRIAERESDREIAELNRRLWPGFSVHPLTDEIRSDLNLSKERGGLLVTTVERRTPAAAGGVRTGDILLAINGRETTSMVDFYREINEGGQEATLSLLRDDSTVEIGIQQ</sequence>
<dbReference type="Pfam" id="PF13180">
    <property type="entry name" value="PDZ_2"/>
    <property type="match status" value="1"/>
</dbReference>
<protein>
    <submittedName>
        <fullName evidence="11">Serine protease</fullName>
    </submittedName>
</protein>
<dbReference type="PRINTS" id="PR00834">
    <property type="entry name" value="PROTEASES2C"/>
</dbReference>
<reference evidence="12" key="1">
    <citation type="submission" date="2015-12" db="EMBL/GenBank/DDBJ databases">
        <authorList>
            <person name="Lodha T.D."/>
            <person name="Chintalapati S."/>
            <person name="Chintalapati V.R."/>
            <person name="Sravanthi T."/>
        </authorList>
    </citation>
    <scope>NUCLEOTIDE SEQUENCE [LARGE SCALE GENOMIC DNA]</scope>
    <source>
        <strain evidence="12">JC133</strain>
    </source>
</reference>
<keyword evidence="12" id="KW-1185">Reference proteome</keyword>
<dbReference type="Pfam" id="PF13365">
    <property type="entry name" value="Trypsin_2"/>
    <property type="match status" value="1"/>
</dbReference>
<evidence type="ECO:0000256" key="8">
    <source>
        <dbReference type="PIRSR" id="PIRSR611782-1"/>
    </source>
</evidence>
<dbReference type="EMBL" id="LPWH01000004">
    <property type="protein sequence ID" value="POR05259.1"/>
    <property type="molecule type" value="Genomic_DNA"/>
</dbReference>
<dbReference type="Proteomes" id="UP000237350">
    <property type="component" value="Unassembled WGS sequence"/>
</dbReference>
<dbReference type="AlphaFoldDB" id="A0A2S4K0G8"/>
<comment type="caution">
    <text evidence="11">The sequence shown here is derived from an EMBL/GenBank/DDBJ whole genome shotgun (WGS) entry which is preliminary data.</text>
</comment>
<dbReference type="InterPro" id="IPR036034">
    <property type="entry name" value="PDZ_sf"/>
</dbReference>
<evidence type="ECO:0000256" key="7">
    <source>
        <dbReference type="ARBA" id="ARBA00022825"/>
    </source>
</evidence>
<dbReference type="PROSITE" id="PS51257">
    <property type="entry name" value="PROKAR_LIPOPROTEIN"/>
    <property type="match status" value="1"/>
</dbReference>
<feature type="domain" description="PDZ" evidence="10">
    <location>
        <begin position="393"/>
        <end position="493"/>
    </location>
</feature>
<dbReference type="InterPro" id="IPR011782">
    <property type="entry name" value="Pept_S1C_Do"/>
</dbReference>
<gene>
    <name evidence="11" type="ORF">AU468_01865</name>
</gene>
<feature type="binding site" evidence="9">
    <location>
        <position position="147"/>
    </location>
    <ligand>
        <name>substrate</name>
    </ligand>
</feature>
<dbReference type="InterPro" id="IPR041489">
    <property type="entry name" value="PDZ_6"/>
</dbReference>
<comment type="subcellular location">
    <subcellularLocation>
        <location evidence="1">Periplasm</location>
    </subcellularLocation>
</comment>
<dbReference type="Gene3D" id="2.40.10.120">
    <property type="match status" value="1"/>
</dbReference>
<keyword evidence="7" id="KW-0720">Serine protease</keyword>
<name>A0A2S4K0G8_9SPIO</name>
<dbReference type="InterPro" id="IPR001940">
    <property type="entry name" value="Peptidase_S1C"/>
</dbReference>
<dbReference type="PANTHER" id="PTHR43343">
    <property type="entry name" value="PEPTIDASE S12"/>
    <property type="match status" value="1"/>
</dbReference>
<evidence type="ECO:0000256" key="6">
    <source>
        <dbReference type="ARBA" id="ARBA00022801"/>
    </source>
</evidence>
<dbReference type="Pfam" id="PF17820">
    <property type="entry name" value="PDZ_6"/>
    <property type="match status" value="1"/>
</dbReference>
<keyword evidence="3" id="KW-0732">Signal</keyword>
<feature type="domain" description="PDZ" evidence="10">
    <location>
        <begin position="296"/>
        <end position="360"/>
    </location>
</feature>
<evidence type="ECO:0000313" key="11">
    <source>
        <dbReference type="EMBL" id="POR05259.1"/>
    </source>
</evidence>
<dbReference type="SMART" id="SM00228">
    <property type="entry name" value="PDZ"/>
    <property type="match status" value="2"/>
</dbReference>
<dbReference type="InterPro" id="IPR009003">
    <property type="entry name" value="Peptidase_S1_PA"/>
</dbReference>
<proteinExistence type="predicted"/>
<dbReference type="GO" id="GO:0004252">
    <property type="term" value="F:serine-type endopeptidase activity"/>
    <property type="evidence" value="ECO:0007669"/>
    <property type="project" value="InterPro"/>
</dbReference>
<feature type="active site" description="Charge relay system" evidence="8">
    <location>
        <position position="147"/>
    </location>
</feature>
<dbReference type="SUPFAM" id="SSF50156">
    <property type="entry name" value="PDZ domain-like"/>
    <property type="match status" value="2"/>
</dbReference>
<evidence type="ECO:0000256" key="4">
    <source>
        <dbReference type="ARBA" id="ARBA00022737"/>
    </source>
</evidence>
<dbReference type="Gene3D" id="2.30.42.10">
    <property type="match status" value="2"/>
</dbReference>
<dbReference type="PANTHER" id="PTHR43343:SF3">
    <property type="entry name" value="PROTEASE DO-LIKE 8, CHLOROPLASTIC"/>
    <property type="match status" value="1"/>
</dbReference>
<keyword evidence="5" id="KW-0574">Periplasm</keyword>
<keyword evidence="2 11" id="KW-0645">Protease</keyword>
<evidence type="ECO:0000256" key="9">
    <source>
        <dbReference type="PIRSR" id="PIRSR611782-2"/>
    </source>
</evidence>
<dbReference type="SUPFAM" id="SSF50494">
    <property type="entry name" value="Trypsin-like serine proteases"/>
    <property type="match status" value="1"/>
</dbReference>
<evidence type="ECO:0000256" key="1">
    <source>
        <dbReference type="ARBA" id="ARBA00004418"/>
    </source>
</evidence>
<dbReference type="GO" id="GO:0006508">
    <property type="term" value="P:proteolysis"/>
    <property type="evidence" value="ECO:0007669"/>
    <property type="project" value="UniProtKB-KW"/>
</dbReference>
<organism evidence="11 12">
    <name type="scientific">Alkalispirochaeta sphaeroplastigenens</name>
    <dbReference type="NCBI Taxonomy" id="1187066"/>
    <lineage>
        <taxon>Bacteria</taxon>
        <taxon>Pseudomonadati</taxon>
        <taxon>Spirochaetota</taxon>
        <taxon>Spirochaetia</taxon>
        <taxon>Spirochaetales</taxon>
        <taxon>Spirochaetaceae</taxon>
        <taxon>Alkalispirochaeta</taxon>
    </lineage>
</organism>
<evidence type="ECO:0000256" key="2">
    <source>
        <dbReference type="ARBA" id="ARBA00022670"/>
    </source>
</evidence>
<dbReference type="InterPro" id="IPR051201">
    <property type="entry name" value="Chloro_Bact_Ser_Proteases"/>
</dbReference>
<keyword evidence="6" id="KW-0378">Hydrolase</keyword>
<evidence type="ECO:0000256" key="5">
    <source>
        <dbReference type="ARBA" id="ARBA00022764"/>
    </source>
</evidence>
<feature type="binding site" evidence="9">
    <location>
        <position position="177"/>
    </location>
    <ligand>
        <name>substrate</name>
    </ligand>
</feature>
<dbReference type="NCBIfam" id="TIGR02037">
    <property type="entry name" value="degP_htrA_DO"/>
    <property type="match status" value="1"/>
</dbReference>
<feature type="binding site" evidence="9">
    <location>
        <position position="80"/>
    </location>
    <ligand>
        <name>substrate</name>
    </ligand>
</feature>
<evidence type="ECO:0000259" key="10">
    <source>
        <dbReference type="PROSITE" id="PS50106"/>
    </source>
</evidence>
<evidence type="ECO:0000256" key="3">
    <source>
        <dbReference type="ARBA" id="ARBA00022729"/>
    </source>
</evidence>
<dbReference type="InterPro" id="IPR001478">
    <property type="entry name" value="PDZ"/>
</dbReference>
<dbReference type="PROSITE" id="PS50106">
    <property type="entry name" value="PDZ"/>
    <property type="match status" value="2"/>
</dbReference>
<feature type="active site" description="Charge relay system" evidence="8">
    <location>
        <position position="177"/>
    </location>
</feature>